<proteinExistence type="predicted"/>
<comment type="caution">
    <text evidence="2">The sequence shown here is derived from an EMBL/GenBank/DDBJ whole genome shotgun (WGS) entry which is preliminary data.</text>
</comment>
<keyword evidence="2" id="KW-0328">Glycosyltransferase</keyword>
<evidence type="ECO:0000313" key="2">
    <source>
        <dbReference type="EMBL" id="KAK8088040.1"/>
    </source>
</evidence>
<reference evidence="2 3" key="1">
    <citation type="submission" date="2023-01" db="EMBL/GenBank/DDBJ databases">
        <title>Analysis of 21 Apiospora genomes using comparative genomics revels a genus with tremendous synthesis potential of carbohydrate active enzymes and secondary metabolites.</title>
        <authorList>
            <person name="Sorensen T."/>
        </authorList>
    </citation>
    <scope>NUCLEOTIDE SEQUENCE [LARGE SCALE GENOMIC DNA]</scope>
    <source>
        <strain evidence="2 3">CBS 114990</strain>
    </source>
</reference>
<dbReference type="GeneID" id="92040376"/>
<dbReference type="RefSeq" id="XP_066670934.1">
    <property type="nucleotide sequence ID" value="XM_066807316.1"/>
</dbReference>
<dbReference type="Gene3D" id="3.40.50.2020">
    <property type="match status" value="1"/>
</dbReference>
<dbReference type="GO" id="GO:0016757">
    <property type="term" value="F:glycosyltransferase activity"/>
    <property type="evidence" value="ECO:0007669"/>
    <property type="project" value="UniProtKB-KW"/>
</dbReference>
<dbReference type="Pfam" id="PF14681">
    <property type="entry name" value="UPRTase"/>
    <property type="match status" value="1"/>
</dbReference>
<dbReference type="Proteomes" id="UP001433268">
    <property type="component" value="Unassembled WGS sequence"/>
</dbReference>
<accession>A0ABR1WXZ9</accession>
<dbReference type="SUPFAM" id="SSF53271">
    <property type="entry name" value="PRTase-like"/>
    <property type="match status" value="1"/>
</dbReference>
<organism evidence="2 3">
    <name type="scientific">Apiospora hydei</name>
    <dbReference type="NCBI Taxonomy" id="1337664"/>
    <lineage>
        <taxon>Eukaryota</taxon>
        <taxon>Fungi</taxon>
        <taxon>Dikarya</taxon>
        <taxon>Ascomycota</taxon>
        <taxon>Pezizomycotina</taxon>
        <taxon>Sordariomycetes</taxon>
        <taxon>Xylariomycetidae</taxon>
        <taxon>Amphisphaeriales</taxon>
        <taxon>Apiosporaceae</taxon>
        <taxon>Apiospora</taxon>
    </lineage>
</organism>
<dbReference type="CDD" id="cd06223">
    <property type="entry name" value="PRTases_typeI"/>
    <property type="match status" value="1"/>
</dbReference>
<feature type="domain" description="Phosphoribosyltransferase" evidence="1">
    <location>
        <begin position="31"/>
        <end position="205"/>
    </location>
</feature>
<dbReference type="EMBL" id="JAQQWN010000004">
    <property type="protein sequence ID" value="KAK8088040.1"/>
    <property type="molecule type" value="Genomic_DNA"/>
</dbReference>
<sequence length="222" mass="23580">MSSKQPNGAPILALPASEVSSLMENFCAPNASNHIMQCTVHTLTRKLVAAAQDHDSSLTSATLIPILRSGLPMYVGAQSALPSSTCVLVGCSKSKDTQNVAVEWLGRRPFPRQDDEGIGPLILLDTVITTGDTIKRICDRLLGMSGCILRSVVILSCYAAPAALQRLAMHPLVKYIVVAREAEKCDDNGYLVPYTNGDIGDKIYGAKAKGAVGSFSNQAVYG</sequence>
<keyword evidence="2" id="KW-0808">Transferase</keyword>
<dbReference type="InterPro" id="IPR029057">
    <property type="entry name" value="PRTase-like"/>
</dbReference>
<keyword evidence="3" id="KW-1185">Reference proteome</keyword>
<dbReference type="InterPro" id="IPR000836">
    <property type="entry name" value="PRTase_dom"/>
</dbReference>
<gene>
    <name evidence="2" type="ORF">PG997_003001</name>
</gene>
<name>A0ABR1WXZ9_9PEZI</name>
<protein>
    <submittedName>
        <fullName evidence="2">Uracil phosphoribosyltransferase urg2</fullName>
    </submittedName>
</protein>
<evidence type="ECO:0000313" key="3">
    <source>
        <dbReference type="Proteomes" id="UP001433268"/>
    </source>
</evidence>
<evidence type="ECO:0000259" key="1">
    <source>
        <dbReference type="Pfam" id="PF14681"/>
    </source>
</evidence>